<evidence type="ECO:0000313" key="3">
    <source>
        <dbReference type="Proteomes" id="UP001283361"/>
    </source>
</evidence>
<proteinExistence type="predicted"/>
<dbReference type="EMBL" id="JAWDGP010004033">
    <property type="protein sequence ID" value="KAK3768626.1"/>
    <property type="molecule type" value="Genomic_DNA"/>
</dbReference>
<dbReference type="Proteomes" id="UP001283361">
    <property type="component" value="Unassembled WGS sequence"/>
</dbReference>
<gene>
    <name evidence="2" type="ORF">RRG08_065920</name>
</gene>
<dbReference type="AlphaFoldDB" id="A0AAE0ZH19"/>
<protein>
    <submittedName>
        <fullName evidence="2">Uncharacterized protein</fullName>
    </submittedName>
</protein>
<comment type="caution">
    <text evidence="2">The sequence shown here is derived from an EMBL/GenBank/DDBJ whole genome shotgun (WGS) entry which is preliminary data.</text>
</comment>
<evidence type="ECO:0000256" key="1">
    <source>
        <dbReference type="SAM" id="MobiDB-lite"/>
    </source>
</evidence>
<organism evidence="2 3">
    <name type="scientific">Elysia crispata</name>
    <name type="common">lettuce slug</name>
    <dbReference type="NCBI Taxonomy" id="231223"/>
    <lineage>
        <taxon>Eukaryota</taxon>
        <taxon>Metazoa</taxon>
        <taxon>Spiralia</taxon>
        <taxon>Lophotrochozoa</taxon>
        <taxon>Mollusca</taxon>
        <taxon>Gastropoda</taxon>
        <taxon>Heterobranchia</taxon>
        <taxon>Euthyneura</taxon>
        <taxon>Panpulmonata</taxon>
        <taxon>Sacoglossa</taxon>
        <taxon>Placobranchoidea</taxon>
        <taxon>Plakobranchidae</taxon>
        <taxon>Elysia</taxon>
    </lineage>
</organism>
<accession>A0AAE0ZH19</accession>
<evidence type="ECO:0000313" key="2">
    <source>
        <dbReference type="EMBL" id="KAK3768626.1"/>
    </source>
</evidence>
<feature type="region of interest" description="Disordered" evidence="1">
    <location>
        <begin position="49"/>
        <end position="91"/>
    </location>
</feature>
<name>A0AAE0ZH19_9GAST</name>
<reference evidence="2" key="1">
    <citation type="journal article" date="2023" name="G3 (Bethesda)">
        <title>A reference genome for the long-term kleptoplast-retaining sea slug Elysia crispata morphotype clarki.</title>
        <authorList>
            <person name="Eastman K.E."/>
            <person name="Pendleton A.L."/>
            <person name="Shaikh M.A."/>
            <person name="Suttiyut T."/>
            <person name="Ogas R."/>
            <person name="Tomko P."/>
            <person name="Gavelis G."/>
            <person name="Widhalm J.R."/>
            <person name="Wisecaver J.H."/>
        </authorList>
    </citation>
    <scope>NUCLEOTIDE SEQUENCE</scope>
    <source>
        <strain evidence="2">ECLA1</strain>
    </source>
</reference>
<sequence length="91" mass="10292">MSSDRCRSEEFILIFVLNEAHQSYQYTSLMEIIFNSCIFSVNKTRKIPTAPAHTDTPYSADHIGETSPSPLPSPRNLRAPMNSVPVHSQRQ</sequence>
<keyword evidence="3" id="KW-1185">Reference proteome</keyword>